<proteinExistence type="inferred from homology"/>
<accession>A0ABP0U2R3</accession>
<reference evidence="5" key="1">
    <citation type="submission" date="2024-02" db="EMBL/GenBank/DDBJ databases">
        <authorList>
            <consortium name="ELIXIR-Norway"/>
            <consortium name="Elixir Norway"/>
        </authorList>
    </citation>
    <scope>NUCLEOTIDE SEQUENCE</scope>
</reference>
<dbReference type="Pfam" id="PF00067">
    <property type="entry name" value="p450"/>
    <property type="match status" value="1"/>
</dbReference>
<keyword evidence="3" id="KW-0479">Metal-binding</keyword>
<dbReference type="Gene3D" id="1.10.630.10">
    <property type="entry name" value="Cytochrome P450"/>
    <property type="match status" value="1"/>
</dbReference>
<name>A0ABP0U2R3_9BRYO</name>
<dbReference type="PANTHER" id="PTHR24305">
    <property type="entry name" value="CYTOCHROME P450"/>
    <property type="match status" value="1"/>
</dbReference>
<keyword evidence="3" id="KW-0408">Iron</keyword>
<evidence type="ECO:0000313" key="6">
    <source>
        <dbReference type="Proteomes" id="UP001497512"/>
    </source>
</evidence>
<keyword evidence="3" id="KW-0503">Monooxygenase</keyword>
<gene>
    <name evidence="5" type="ORF">CSSPTR1EN2_LOCUS10749</name>
</gene>
<keyword evidence="3" id="KW-0349">Heme</keyword>
<protein>
    <recommendedName>
        <fullName evidence="7">Cytochrome P450</fullName>
    </recommendedName>
</protein>
<dbReference type="InterPro" id="IPR002401">
    <property type="entry name" value="Cyt_P450_E_grp-I"/>
</dbReference>
<dbReference type="EMBL" id="OZ019910">
    <property type="protein sequence ID" value="CAK9211519.1"/>
    <property type="molecule type" value="Genomic_DNA"/>
</dbReference>
<dbReference type="PRINTS" id="PR00385">
    <property type="entry name" value="P450"/>
</dbReference>
<dbReference type="SUPFAM" id="SSF48264">
    <property type="entry name" value="Cytochrome P450"/>
    <property type="match status" value="1"/>
</dbReference>
<evidence type="ECO:0008006" key="7">
    <source>
        <dbReference type="Google" id="ProtNLM"/>
    </source>
</evidence>
<comment type="cofactor">
    <cofactor evidence="1">
        <name>heme</name>
        <dbReference type="ChEBI" id="CHEBI:30413"/>
    </cofactor>
</comment>
<dbReference type="InterPro" id="IPR036396">
    <property type="entry name" value="Cyt_P450_sf"/>
</dbReference>
<dbReference type="InterPro" id="IPR001128">
    <property type="entry name" value="Cyt_P450"/>
</dbReference>
<comment type="similarity">
    <text evidence="2 3">Belongs to the cytochrome P450 family.</text>
</comment>
<dbReference type="PRINTS" id="PR00463">
    <property type="entry name" value="EP450I"/>
</dbReference>
<keyword evidence="3" id="KW-0560">Oxidoreductase</keyword>
<organism evidence="5 6">
    <name type="scientific">Sphagnum troendelagicum</name>
    <dbReference type="NCBI Taxonomy" id="128251"/>
    <lineage>
        <taxon>Eukaryota</taxon>
        <taxon>Viridiplantae</taxon>
        <taxon>Streptophyta</taxon>
        <taxon>Embryophyta</taxon>
        <taxon>Bryophyta</taxon>
        <taxon>Sphagnophytina</taxon>
        <taxon>Sphagnopsida</taxon>
        <taxon>Sphagnales</taxon>
        <taxon>Sphagnaceae</taxon>
        <taxon>Sphagnum</taxon>
    </lineage>
</organism>
<dbReference type="PANTHER" id="PTHR24305:SF166">
    <property type="entry name" value="CYTOCHROME P450 12A4, MITOCHONDRIAL-RELATED"/>
    <property type="match status" value="1"/>
</dbReference>
<evidence type="ECO:0000256" key="1">
    <source>
        <dbReference type="ARBA" id="ARBA00001971"/>
    </source>
</evidence>
<evidence type="ECO:0000313" key="5">
    <source>
        <dbReference type="EMBL" id="CAK9211519.1"/>
    </source>
</evidence>
<dbReference type="InterPro" id="IPR017972">
    <property type="entry name" value="Cyt_P450_CS"/>
</dbReference>
<evidence type="ECO:0000256" key="4">
    <source>
        <dbReference type="SAM" id="MobiDB-lite"/>
    </source>
</evidence>
<feature type="region of interest" description="Disordered" evidence="4">
    <location>
        <begin position="489"/>
        <end position="512"/>
    </location>
</feature>
<dbReference type="InterPro" id="IPR050121">
    <property type="entry name" value="Cytochrome_P450_monoxygenase"/>
</dbReference>
<dbReference type="Proteomes" id="UP001497512">
    <property type="component" value="Chromosome 18"/>
</dbReference>
<sequence>MGAISTPNLQLLTALASHCLLRSQHAVHSSRQQLQQLTQPLPAGFPPGPREYDLAWDLARDPLHCLESLRASYGDLVGFKLASRPIVLASSPSYAREVFITQSSTFVKAGTAFFPGSSLAGNGLLVSDGDTWKRQRRLSNPAFRKAAINSYAQAMVKVSNKMVKQKWWRGGVRDVYMDFNELTIEIVASALFGASEVSEDMVEVGAAISSAFQFFTRSATSMFIVPEWFPTIDNLQYKAAVTRLDNVVYRLIAERRSQLASSSAPAHQDLLTRLLRARDEDDSGMDDQTLRDELMTLLVAGQETSAILLSWSMVMLALHPHIQEHLFKEVVEVLGSQEPTHSHVSQLSYMEAFIWETLRLMPPAYIVGRCACHSTHLGEWHLPVGTTVLVSPYLLHRDPTFWPRALEFDPSRWQPGGDAKEHMENDSYWPFGGGPRNCIGMGFAMLEVSLVLVTIVKHFKISLPEGVPAPTPRAMITLRPESQVNLQLTPRQQSRGQQHQVNGRLKEQIGCT</sequence>
<evidence type="ECO:0000256" key="2">
    <source>
        <dbReference type="ARBA" id="ARBA00010617"/>
    </source>
</evidence>
<dbReference type="PROSITE" id="PS00086">
    <property type="entry name" value="CYTOCHROME_P450"/>
    <property type="match status" value="1"/>
</dbReference>
<evidence type="ECO:0000256" key="3">
    <source>
        <dbReference type="RuleBase" id="RU000461"/>
    </source>
</evidence>
<feature type="compositionally biased region" description="Polar residues" evidence="4">
    <location>
        <begin position="489"/>
        <end position="501"/>
    </location>
</feature>
<keyword evidence="6" id="KW-1185">Reference proteome</keyword>